<accession>A0A382VY16</accession>
<dbReference type="InterPro" id="IPR036291">
    <property type="entry name" value="NAD(P)-bd_dom_sf"/>
</dbReference>
<comment type="similarity">
    <text evidence="1">Belongs to the NAD(P)-dependent epimerase/dehydratase family.</text>
</comment>
<feature type="non-terminal residue" evidence="3">
    <location>
        <position position="1"/>
    </location>
</feature>
<protein>
    <recommendedName>
        <fullName evidence="2">NAD-dependent epimerase/dehydratase domain-containing protein</fullName>
    </recommendedName>
</protein>
<dbReference type="Pfam" id="PF01370">
    <property type="entry name" value="Epimerase"/>
    <property type="match status" value="1"/>
</dbReference>
<dbReference type="AlphaFoldDB" id="A0A382VY16"/>
<evidence type="ECO:0000313" key="3">
    <source>
        <dbReference type="EMBL" id="SVD50778.1"/>
    </source>
</evidence>
<reference evidence="3" key="1">
    <citation type="submission" date="2018-05" db="EMBL/GenBank/DDBJ databases">
        <authorList>
            <person name="Lanie J.A."/>
            <person name="Ng W.-L."/>
            <person name="Kazmierczak K.M."/>
            <person name="Andrzejewski T.M."/>
            <person name="Davidsen T.M."/>
            <person name="Wayne K.J."/>
            <person name="Tettelin H."/>
            <person name="Glass J.I."/>
            <person name="Rusch D."/>
            <person name="Podicherti R."/>
            <person name="Tsui H.-C.T."/>
            <person name="Winkler M.E."/>
        </authorList>
    </citation>
    <scope>NUCLEOTIDE SEQUENCE</scope>
</reference>
<proteinExistence type="inferred from homology"/>
<dbReference type="Gene3D" id="3.40.50.720">
    <property type="entry name" value="NAD(P)-binding Rossmann-like Domain"/>
    <property type="match status" value="1"/>
</dbReference>
<dbReference type="Gene3D" id="3.90.25.10">
    <property type="entry name" value="UDP-galactose 4-epimerase, domain 1"/>
    <property type="match status" value="1"/>
</dbReference>
<dbReference type="SUPFAM" id="SSF51735">
    <property type="entry name" value="NAD(P)-binding Rossmann-fold domains"/>
    <property type="match status" value="1"/>
</dbReference>
<dbReference type="PANTHER" id="PTHR43000">
    <property type="entry name" value="DTDP-D-GLUCOSE 4,6-DEHYDRATASE-RELATED"/>
    <property type="match status" value="1"/>
</dbReference>
<evidence type="ECO:0000259" key="2">
    <source>
        <dbReference type="Pfam" id="PF01370"/>
    </source>
</evidence>
<dbReference type="InterPro" id="IPR001509">
    <property type="entry name" value="Epimerase_deHydtase"/>
</dbReference>
<feature type="domain" description="NAD-dependent epimerase/dehydratase" evidence="2">
    <location>
        <begin position="3"/>
        <end position="106"/>
    </location>
</feature>
<name>A0A382VY16_9ZZZZ</name>
<dbReference type="EMBL" id="UINC01155112">
    <property type="protein sequence ID" value="SVD50778.1"/>
    <property type="molecule type" value="Genomic_DNA"/>
</dbReference>
<gene>
    <name evidence="3" type="ORF">METZ01_LOCUS403632</name>
</gene>
<sequence>EINTKDIYFFCKSIVESICNRMNGNCKTIFIILRVGTLFGEYEFKSDFRYKTSLIRKIIKLLLQNETIKVYGSDVCRDFFHVENLSNIVNKLINTSNLKYPIYNVGINQTYSIKRILEYFSQLYEKCVWVEADESESDIVLYSKDNRSALNTNRILELDNSYPKISLNDGLLKTHNWYKNIMRINKDGI</sequence>
<evidence type="ECO:0000256" key="1">
    <source>
        <dbReference type="ARBA" id="ARBA00007637"/>
    </source>
</evidence>
<organism evidence="3">
    <name type="scientific">marine metagenome</name>
    <dbReference type="NCBI Taxonomy" id="408172"/>
    <lineage>
        <taxon>unclassified sequences</taxon>
        <taxon>metagenomes</taxon>
        <taxon>ecological metagenomes</taxon>
    </lineage>
</organism>